<feature type="coiled-coil region" evidence="1">
    <location>
        <begin position="14"/>
        <end position="41"/>
    </location>
</feature>
<comment type="caution">
    <text evidence="3">The sequence shown here is derived from an EMBL/GenBank/DDBJ whole genome shotgun (WGS) entry which is preliminary data.</text>
</comment>
<proteinExistence type="predicted"/>
<protein>
    <submittedName>
        <fullName evidence="3">Uncharacterized protein</fullName>
    </submittedName>
</protein>
<feature type="region of interest" description="Disordered" evidence="2">
    <location>
        <begin position="611"/>
        <end position="641"/>
    </location>
</feature>
<organism evidence="3 4">
    <name type="scientific">Tanacetum coccineum</name>
    <dbReference type="NCBI Taxonomy" id="301880"/>
    <lineage>
        <taxon>Eukaryota</taxon>
        <taxon>Viridiplantae</taxon>
        <taxon>Streptophyta</taxon>
        <taxon>Embryophyta</taxon>
        <taxon>Tracheophyta</taxon>
        <taxon>Spermatophyta</taxon>
        <taxon>Magnoliopsida</taxon>
        <taxon>eudicotyledons</taxon>
        <taxon>Gunneridae</taxon>
        <taxon>Pentapetalae</taxon>
        <taxon>asterids</taxon>
        <taxon>campanulids</taxon>
        <taxon>Asterales</taxon>
        <taxon>Asteraceae</taxon>
        <taxon>Asteroideae</taxon>
        <taxon>Anthemideae</taxon>
        <taxon>Anthemidinae</taxon>
        <taxon>Tanacetum</taxon>
    </lineage>
</organism>
<keyword evidence="4" id="KW-1185">Reference proteome</keyword>
<keyword evidence="1" id="KW-0175">Coiled coil</keyword>
<feature type="compositionally biased region" description="Polar residues" evidence="2">
    <location>
        <begin position="671"/>
        <end position="681"/>
    </location>
</feature>
<feature type="region of interest" description="Disordered" evidence="2">
    <location>
        <begin position="667"/>
        <end position="690"/>
    </location>
</feature>
<sequence>MSEQMINHVTNWEKANQEKHSESLTAELERYKERVKTFKQRLNIDLSSHEKLIDSQMVDMIQDRLALKQQNDVIPVTDEEETLMLEEILENVLFHNKNCLQNKLFGYKSDISPVKIEAPRELPKVSLVNKSLKKLKYRLGKFDTMVKKRMTLDAITEDLLDEITKVQTIINQMEPAVQQCFVDKQHFEIHKKELFLDNDQLLHQIMSQDVMLIVMNSTAVLDDSKSLEIKKSETCNQCLDLEAELVKRKNMTRALSKEHCESLIAQLNSKSMENADLKGQIQEKVFVTTTLQNELRRLKGKNVLDNSTTITNTTTIAPGMFKLDLEPLSPKLLKNRDAHINYLKYTQEQADILHGIVEQAKSKQPLDSALEFAYIKHSMLNANSELICATCNKCMFDAIHDICVLDFVKDVNVRSKSKSAKSNKKQNIWKPTSKVFTESGYRWKPTGRTFTLVGNSCTLTRITSIKVVHLKETTSKSVETQKPEIKVNSKKPKPIKYVGCLDCSLVSGLRMLQAYDREPLSAHQLCFKISGYYFDELTTMDSEQFSSRPRPHLMTPRTFNLGLVPNASSSTSYVPPTKNDWDILFQPMFDELLNPPPSVVSPVSAIAAQRPTNLTGSPVSTSIDQDAPSSSNPSTQEQEQSLIISQGVEESPKTTHFHDDLLHETLHEDSTSQGSSSNVWPSHTPLDLLG</sequence>
<evidence type="ECO:0000256" key="1">
    <source>
        <dbReference type="SAM" id="Coils"/>
    </source>
</evidence>
<name>A0ABQ5A2R0_9ASTR</name>
<evidence type="ECO:0000313" key="3">
    <source>
        <dbReference type="EMBL" id="GJS95440.1"/>
    </source>
</evidence>
<dbReference type="EMBL" id="BQNB010011809">
    <property type="protein sequence ID" value="GJS95440.1"/>
    <property type="molecule type" value="Genomic_DNA"/>
</dbReference>
<evidence type="ECO:0000256" key="2">
    <source>
        <dbReference type="SAM" id="MobiDB-lite"/>
    </source>
</evidence>
<gene>
    <name evidence="3" type="ORF">Tco_0802408</name>
</gene>
<accession>A0ABQ5A2R0</accession>
<reference evidence="3" key="1">
    <citation type="journal article" date="2022" name="Int. J. Mol. Sci.">
        <title>Draft Genome of Tanacetum Coccineum: Genomic Comparison of Closely Related Tanacetum-Family Plants.</title>
        <authorList>
            <person name="Yamashiro T."/>
            <person name="Shiraishi A."/>
            <person name="Nakayama K."/>
            <person name="Satake H."/>
        </authorList>
    </citation>
    <scope>NUCLEOTIDE SEQUENCE</scope>
</reference>
<reference evidence="3" key="2">
    <citation type="submission" date="2022-01" db="EMBL/GenBank/DDBJ databases">
        <authorList>
            <person name="Yamashiro T."/>
            <person name="Shiraishi A."/>
            <person name="Satake H."/>
            <person name="Nakayama K."/>
        </authorList>
    </citation>
    <scope>NUCLEOTIDE SEQUENCE</scope>
</reference>
<dbReference type="Proteomes" id="UP001151760">
    <property type="component" value="Unassembled WGS sequence"/>
</dbReference>
<evidence type="ECO:0000313" key="4">
    <source>
        <dbReference type="Proteomes" id="UP001151760"/>
    </source>
</evidence>